<dbReference type="InterPro" id="IPR036259">
    <property type="entry name" value="MFS_trans_sf"/>
</dbReference>
<comment type="subcellular location">
    <subcellularLocation>
        <location evidence="1">Membrane</location>
        <topology evidence="1">Multi-pass membrane protein</topology>
    </subcellularLocation>
</comment>
<feature type="transmembrane region" description="Helical" evidence="5">
    <location>
        <begin position="479"/>
        <end position="504"/>
    </location>
</feature>
<feature type="transmembrane region" description="Helical" evidence="5">
    <location>
        <begin position="138"/>
        <end position="155"/>
    </location>
</feature>
<feature type="transmembrane region" description="Helical" evidence="5">
    <location>
        <begin position="306"/>
        <end position="325"/>
    </location>
</feature>
<organism evidence="7 8">
    <name type="scientific">Trichomonascus ciferrii</name>
    <dbReference type="NCBI Taxonomy" id="44093"/>
    <lineage>
        <taxon>Eukaryota</taxon>
        <taxon>Fungi</taxon>
        <taxon>Dikarya</taxon>
        <taxon>Ascomycota</taxon>
        <taxon>Saccharomycotina</taxon>
        <taxon>Dipodascomycetes</taxon>
        <taxon>Dipodascales</taxon>
        <taxon>Trichomonascaceae</taxon>
        <taxon>Trichomonascus</taxon>
        <taxon>Trichomonascus ciferrii complex</taxon>
    </lineage>
</organism>
<keyword evidence="2 5" id="KW-0812">Transmembrane</keyword>
<evidence type="ECO:0000256" key="2">
    <source>
        <dbReference type="ARBA" id="ARBA00022692"/>
    </source>
</evidence>
<evidence type="ECO:0000313" key="7">
    <source>
        <dbReference type="EMBL" id="KAA8916747.1"/>
    </source>
</evidence>
<dbReference type="InterPro" id="IPR001958">
    <property type="entry name" value="Tet-R_TetA/multi-R_MdtG-like"/>
</dbReference>
<name>A0A642VAY0_9ASCO</name>
<dbReference type="Pfam" id="PF07690">
    <property type="entry name" value="MFS_1"/>
    <property type="match status" value="1"/>
</dbReference>
<accession>A0A642VAY0</accession>
<dbReference type="GO" id="GO:1990961">
    <property type="term" value="P:xenobiotic detoxification by transmembrane export across the plasma membrane"/>
    <property type="evidence" value="ECO:0007669"/>
    <property type="project" value="TreeGrafter"/>
</dbReference>
<sequence>MSLGLIRESIFGRLVYHFSGKRLFRHRDEEPDYVVPEKYTAVSDDKIIKVEWDGDDDPENPKNWPFINRLYFIFQVGLLTASIYMGSAIYTPGVLNVMDEFDISLTVGYLPLSLFVVGYGLGPMIFSPLSEHPAMGRLNIYIITLTMFVILQIPTALANNIAGLLVLRFLAGVFASPALTTGGASIGDVLTPANVPIGITCWSIAGTGGPALGPLIGGVLTEKAGWRWTFWFLLILGGATLFTLFFTFPETSEVTLLYRKAQRLRKLTGNDKITSDGHIKLAELEPKEILIETFWRPFEIAFGEPVVFLINLYCGLMYAVLYLWFEAFPNVLTNIYDFSMILTGVGYCSILAGNVIGALSYLPIQKRTFIKPLENGVQVAPEVFLPGAIGGAILQPTGIFIFAWSSTASAHWIGPMIGAGIFSAGSFIGFQTLLSYLAFSFHRYQASVFAGNGLFRAAFGASFPLFANELYKNLGSEKYPVGWGCSILGFIATAMISIPTLFYLNGVRLRARSKYAN</sequence>
<gene>
    <name evidence="7" type="ORF">TRICI_001103</name>
</gene>
<dbReference type="PANTHER" id="PTHR23502:SF23">
    <property type="entry name" value="FLUCONAZOLE RESISTANCE PROTEIN 1"/>
    <property type="match status" value="1"/>
</dbReference>
<dbReference type="SUPFAM" id="SSF103473">
    <property type="entry name" value="MFS general substrate transporter"/>
    <property type="match status" value="1"/>
</dbReference>
<evidence type="ECO:0000256" key="3">
    <source>
        <dbReference type="ARBA" id="ARBA00022989"/>
    </source>
</evidence>
<dbReference type="Gene3D" id="1.20.1250.20">
    <property type="entry name" value="MFS general substrate transporter like domains"/>
    <property type="match status" value="1"/>
</dbReference>
<feature type="transmembrane region" description="Helical" evidence="5">
    <location>
        <begin position="446"/>
        <end position="467"/>
    </location>
</feature>
<dbReference type="GO" id="GO:0015244">
    <property type="term" value="F:fluconazole transmembrane transporter activity"/>
    <property type="evidence" value="ECO:0007669"/>
    <property type="project" value="TreeGrafter"/>
</dbReference>
<feature type="transmembrane region" description="Helical" evidence="5">
    <location>
        <begin position="228"/>
        <end position="248"/>
    </location>
</feature>
<comment type="caution">
    <text evidence="7">The sequence shown here is derived from an EMBL/GenBank/DDBJ whole genome shotgun (WGS) entry which is preliminary data.</text>
</comment>
<dbReference type="Proteomes" id="UP000761534">
    <property type="component" value="Unassembled WGS sequence"/>
</dbReference>
<dbReference type="InterPro" id="IPR020846">
    <property type="entry name" value="MFS_dom"/>
</dbReference>
<feature type="domain" description="Major facilitator superfamily (MFS) profile" evidence="6">
    <location>
        <begin position="70"/>
        <end position="517"/>
    </location>
</feature>
<dbReference type="AlphaFoldDB" id="A0A642VAY0"/>
<evidence type="ECO:0000256" key="5">
    <source>
        <dbReference type="SAM" id="Phobius"/>
    </source>
</evidence>
<evidence type="ECO:0000313" key="8">
    <source>
        <dbReference type="Proteomes" id="UP000761534"/>
    </source>
</evidence>
<proteinExistence type="predicted"/>
<feature type="transmembrane region" description="Helical" evidence="5">
    <location>
        <begin position="416"/>
        <end position="439"/>
    </location>
</feature>
<dbReference type="VEuPathDB" id="FungiDB:TRICI_001103"/>
<protein>
    <recommendedName>
        <fullName evidence="6">Major facilitator superfamily (MFS) profile domain-containing protein</fullName>
    </recommendedName>
</protein>
<dbReference type="CDD" id="cd17323">
    <property type="entry name" value="MFS_Tpo1_MDR_like"/>
    <property type="match status" value="1"/>
</dbReference>
<evidence type="ECO:0000259" key="6">
    <source>
        <dbReference type="PROSITE" id="PS50850"/>
    </source>
</evidence>
<evidence type="ECO:0000256" key="4">
    <source>
        <dbReference type="ARBA" id="ARBA00023136"/>
    </source>
</evidence>
<keyword evidence="8" id="KW-1185">Reference proteome</keyword>
<feature type="transmembrane region" description="Helical" evidence="5">
    <location>
        <begin position="340"/>
        <end position="362"/>
    </location>
</feature>
<keyword evidence="3 5" id="KW-1133">Transmembrane helix</keyword>
<dbReference type="GO" id="GO:0042910">
    <property type="term" value="F:xenobiotic transmembrane transporter activity"/>
    <property type="evidence" value="ECO:0007669"/>
    <property type="project" value="InterPro"/>
</dbReference>
<reference evidence="7" key="1">
    <citation type="journal article" date="2019" name="G3 (Bethesda)">
        <title>Genome Assemblies of Two Rare Opportunistic Yeast Pathogens: Diutina rugosa (syn. Candida rugosa) and Trichomonascus ciferrii (syn. Candida ciferrii).</title>
        <authorList>
            <person name="Mixao V."/>
            <person name="Saus E."/>
            <person name="Hansen A.P."/>
            <person name="Lass-Florl C."/>
            <person name="Gabaldon T."/>
        </authorList>
    </citation>
    <scope>NUCLEOTIDE SEQUENCE</scope>
    <source>
        <strain evidence="7">CBS 4856</strain>
    </source>
</reference>
<evidence type="ECO:0000256" key="1">
    <source>
        <dbReference type="ARBA" id="ARBA00004141"/>
    </source>
</evidence>
<dbReference type="PROSITE" id="PS50850">
    <property type="entry name" value="MFS"/>
    <property type="match status" value="1"/>
</dbReference>
<dbReference type="OrthoDB" id="3357846at2759"/>
<dbReference type="InterPro" id="IPR011701">
    <property type="entry name" value="MFS"/>
</dbReference>
<feature type="transmembrane region" description="Helical" evidence="5">
    <location>
        <begin position="103"/>
        <end position="126"/>
    </location>
</feature>
<dbReference type="PANTHER" id="PTHR23502">
    <property type="entry name" value="MAJOR FACILITATOR SUPERFAMILY"/>
    <property type="match status" value="1"/>
</dbReference>
<dbReference type="NCBIfam" id="TIGR00880">
    <property type="entry name" value="2_A_01_02"/>
    <property type="match status" value="1"/>
</dbReference>
<feature type="transmembrane region" description="Helical" evidence="5">
    <location>
        <begin position="70"/>
        <end position="91"/>
    </location>
</feature>
<feature type="transmembrane region" description="Helical" evidence="5">
    <location>
        <begin position="193"/>
        <end position="216"/>
    </location>
</feature>
<feature type="transmembrane region" description="Helical" evidence="5">
    <location>
        <begin position="383"/>
        <end position="404"/>
    </location>
</feature>
<keyword evidence="4 5" id="KW-0472">Membrane</keyword>
<dbReference type="GO" id="GO:0005886">
    <property type="term" value="C:plasma membrane"/>
    <property type="evidence" value="ECO:0007669"/>
    <property type="project" value="UniProtKB-ARBA"/>
</dbReference>
<feature type="transmembrane region" description="Helical" evidence="5">
    <location>
        <begin position="161"/>
        <end position="181"/>
    </location>
</feature>
<dbReference type="FunFam" id="1.20.1250.20:FF:000011">
    <property type="entry name" value="MFS multidrug transporter, putative"/>
    <property type="match status" value="1"/>
</dbReference>
<dbReference type="EMBL" id="SWFS01000083">
    <property type="protein sequence ID" value="KAA8916747.1"/>
    <property type="molecule type" value="Genomic_DNA"/>
</dbReference>